<dbReference type="Proteomes" id="UP001501079">
    <property type="component" value="Unassembled WGS sequence"/>
</dbReference>
<dbReference type="Pfam" id="PF16198">
    <property type="entry name" value="TruB_C_2"/>
    <property type="match status" value="1"/>
</dbReference>
<comment type="caution">
    <text evidence="8">The sequence shown here is derived from an EMBL/GenBank/DDBJ whole genome shotgun (WGS) entry which is preliminary data.</text>
</comment>
<dbReference type="InterPro" id="IPR014780">
    <property type="entry name" value="tRNA_psdUridine_synth_TruB"/>
</dbReference>
<dbReference type="CDD" id="cd02573">
    <property type="entry name" value="PseudoU_synth_EcTruB"/>
    <property type="match status" value="1"/>
</dbReference>
<evidence type="ECO:0000256" key="3">
    <source>
        <dbReference type="ARBA" id="ARBA00022694"/>
    </source>
</evidence>
<dbReference type="NCBIfam" id="TIGR00431">
    <property type="entry name" value="TruB"/>
    <property type="match status" value="1"/>
</dbReference>
<reference evidence="9" key="1">
    <citation type="journal article" date="2019" name="Int. J. Syst. Evol. Microbiol.">
        <title>The Global Catalogue of Microorganisms (GCM) 10K type strain sequencing project: providing services to taxonomists for standard genome sequencing and annotation.</title>
        <authorList>
            <consortium name="The Broad Institute Genomics Platform"/>
            <consortium name="The Broad Institute Genome Sequencing Center for Infectious Disease"/>
            <person name="Wu L."/>
            <person name="Ma J."/>
        </authorList>
    </citation>
    <scope>NUCLEOTIDE SEQUENCE [LARGE SCALE GENOMIC DNA]</scope>
    <source>
        <strain evidence="9">JCM 17591</strain>
    </source>
</reference>
<evidence type="ECO:0000256" key="5">
    <source>
        <dbReference type="HAMAP-Rule" id="MF_01080"/>
    </source>
</evidence>
<evidence type="ECO:0000313" key="9">
    <source>
        <dbReference type="Proteomes" id="UP001501079"/>
    </source>
</evidence>
<keyword evidence="9" id="KW-1185">Reference proteome</keyword>
<feature type="domain" description="Pseudouridine synthase II N-terminal" evidence="6">
    <location>
        <begin position="29"/>
        <end position="184"/>
    </location>
</feature>
<dbReference type="PANTHER" id="PTHR13767:SF2">
    <property type="entry name" value="PSEUDOURIDYLATE SYNTHASE TRUB1"/>
    <property type="match status" value="1"/>
</dbReference>
<evidence type="ECO:0000256" key="4">
    <source>
        <dbReference type="ARBA" id="ARBA00023235"/>
    </source>
</evidence>
<organism evidence="8 9">
    <name type="scientific">Gryllotalpicola koreensis</name>
    <dbReference type="NCBI Taxonomy" id="993086"/>
    <lineage>
        <taxon>Bacteria</taxon>
        <taxon>Bacillati</taxon>
        <taxon>Actinomycetota</taxon>
        <taxon>Actinomycetes</taxon>
        <taxon>Micrococcales</taxon>
        <taxon>Microbacteriaceae</taxon>
        <taxon>Gryllotalpicola</taxon>
    </lineage>
</organism>
<evidence type="ECO:0000256" key="2">
    <source>
        <dbReference type="ARBA" id="ARBA00005642"/>
    </source>
</evidence>
<gene>
    <name evidence="5 8" type="primary">truB</name>
    <name evidence="8" type="ORF">GCM10022287_35610</name>
</gene>
<dbReference type="InterPro" id="IPR002501">
    <property type="entry name" value="PsdUridine_synth_N"/>
</dbReference>
<sequence>MTAAAVPSGILLVDKPQDLTSHDVVARVRRAANTRKVGHAGTLDPMATGLLIVGVGTATRLLTHVVGTDKVYEATIRLGESTVTDDAEGELVERAETQAVDAIGDEAIAAGIRRLTGPIEQVPSTVSAIKVDGKRAYARARAGEDVELAARSVTIHAFELKETRRMPGLIDLDVRVACSSGTYIRALARDLGRSLGVGGHLTALRRTAVGPFDVADATPLDALASGSVPVAAVLRSPADAAARLFPVLELDPQQAIDLGHGKKIKVDASQAQLAQGRSQWRSTGSPRQAIDPGIRAAVDHAGRLVALASVSATGVVRVETGFPNEES</sequence>
<dbReference type="EC" id="5.4.99.25" evidence="5"/>
<comment type="function">
    <text evidence="5">Responsible for synthesis of pseudouridine from uracil-55 in the psi GC loop of transfer RNAs.</text>
</comment>
<dbReference type="Gene3D" id="2.30.130.10">
    <property type="entry name" value="PUA domain"/>
    <property type="match status" value="1"/>
</dbReference>
<feature type="active site" description="Nucleophile" evidence="5">
    <location>
        <position position="44"/>
    </location>
</feature>
<feature type="domain" description="tRNA pseudouridylate synthase B C-terminal" evidence="7">
    <location>
        <begin position="185"/>
        <end position="225"/>
    </location>
</feature>
<dbReference type="SUPFAM" id="SSF55120">
    <property type="entry name" value="Pseudouridine synthase"/>
    <property type="match status" value="1"/>
</dbReference>
<comment type="catalytic activity">
    <reaction evidence="1 5">
        <text>uridine(55) in tRNA = pseudouridine(55) in tRNA</text>
        <dbReference type="Rhea" id="RHEA:42532"/>
        <dbReference type="Rhea" id="RHEA-COMP:10101"/>
        <dbReference type="Rhea" id="RHEA-COMP:10102"/>
        <dbReference type="ChEBI" id="CHEBI:65314"/>
        <dbReference type="ChEBI" id="CHEBI:65315"/>
        <dbReference type="EC" id="5.4.99.25"/>
    </reaction>
</comment>
<dbReference type="InterPro" id="IPR036974">
    <property type="entry name" value="PUA_sf"/>
</dbReference>
<keyword evidence="3 5" id="KW-0819">tRNA processing</keyword>
<dbReference type="Gene3D" id="3.30.2350.10">
    <property type="entry name" value="Pseudouridine synthase"/>
    <property type="match status" value="1"/>
</dbReference>
<accession>A0ABP8AB50</accession>
<evidence type="ECO:0000256" key="1">
    <source>
        <dbReference type="ARBA" id="ARBA00000385"/>
    </source>
</evidence>
<evidence type="ECO:0000259" key="6">
    <source>
        <dbReference type="Pfam" id="PF01509"/>
    </source>
</evidence>
<dbReference type="PANTHER" id="PTHR13767">
    <property type="entry name" value="TRNA-PSEUDOURIDINE SYNTHASE"/>
    <property type="match status" value="1"/>
</dbReference>
<comment type="similarity">
    <text evidence="2 5">Belongs to the pseudouridine synthase TruB family. Type 1 subfamily.</text>
</comment>
<dbReference type="HAMAP" id="MF_01080">
    <property type="entry name" value="TruB_bact"/>
    <property type="match status" value="1"/>
</dbReference>
<name>A0ABP8AB50_9MICO</name>
<dbReference type="RefSeq" id="WP_344756998.1">
    <property type="nucleotide sequence ID" value="NZ_BAABBW010000006.1"/>
</dbReference>
<dbReference type="InterPro" id="IPR020103">
    <property type="entry name" value="PsdUridine_synth_cat_dom_sf"/>
</dbReference>
<dbReference type="Pfam" id="PF01509">
    <property type="entry name" value="TruB_N"/>
    <property type="match status" value="1"/>
</dbReference>
<dbReference type="EMBL" id="BAABBW010000006">
    <property type="protein sequence ID" value="GAA4181001.1"/>
    <property type="molecule type" value="Genomic_DNA"/>
</dbReference>
<evidence type="ECO:0000259" key="7">
    <source>
        <dbReference type="Pfam" id="PF16198"/>
    </source>
</evidence>
<evidence type="ECO:0000313" key="8">
    <source>
        <dbReference type="EMBL" id="GAA4181001.1"/>
    </source>
</evidence>
<keyword evidence="4 5" id="KW-0413">Isomerase</keyword>
<dbReference type="InterPro" id="IPR032819">
    <property type="entry name" value="TruB_C"/>
</dbReference>
<proteinExistence type="inferred from homology"/>
<protein>
    <recommendedName>
        <fullName evidence="5">tRNA pseudouridine synthase B</fullName>
        <ecNumber evidence="5">5.4.99.25</ecNumber>
    </recommendedName>
    <alternativeName>
        <fullName evidence="5">tRNA pseudouridine(55) synthase</fullName>
        <shortName evidence="5">Psi55 synthase</shortName>
    </alternativeName>
    <alternativeName>
        <fullName evidence="5">tRNA pseudouridylate synthase</fullName>
    </alternativeName>
    <alternativeName>
        <fullName evidence="5">tRNA-uridine isomerase</fullName>
    </alternativeName>
</protein>